<evidence type="ECO:0000256" key="4">
    <source>
        <dbReference type="ARBA" id="ARBA00023163"/>
    </source>
</evidence>
<keyword evidence="4" id="KW-0804">Transcription</keyword>
<dbReference type="GO" id="GO:0003677">
    <property type="term" value="F:DNA binding"/>
    <property type="evidence" value="ECO:0007669"/>
    <property type="project" value="UniProtKB-KW"/>
</dbReference>
<evidence type="ECO:0000259" key="5">
    <source>
        <dbReference type="PROSITE" id="PS50931"/>
    </source>
</evidence>
<dbReference type="PANTHER" id="PTHR30419">
    <property type="entry name" value="HTH-TYPE TRANSCRIPTIONAL REGULATOR YBHD"/>
    <property type="match status" value="1"/>
</dbReference>
<dbReference type="PANTHER" id="PTHR30419:SF8">
    <property type="entry name" value="NITROGEN ASSIMILATION TRANSCRIPTIONAL ACTIVATOR-RELATED"/>
    <property type="match status" value="1"/>
</dbReference>
<dbReference type="Pfam" id="PF03466">
    <property type="entry name" value="LysR_substrate"/>
    <property type="match status" value="1"/>
</dbReference>
<feature type="domain" description="HTH lysR-type" evidence="5">
    <location>
        <begin position="1"/>
        <end position="58"/>
    </location>
</feature>
<dbReference type="OrthoDB" id="9803735at2"/>
<gene>
    <name evidence="6" type="ORF">CD122_06510</name>
</gene>
<evidence type="ECO:0000256" key="2">
    <source>
        <dbReference type="ARBA" id="ARBA00023015"/>
    </source>
</evidence>
<dbReference type="Gene3D" id="1.10.10.10">
    <property type="entry name" value="Winged helix-like DNA-binding domain superfamily/Winged helix DNA-binding domain"/>
    <property type="match status" value="1"/>
</dbReference>
<dbReference type="Gene3D" id="3.40.190.290">
    <property type="match status" value="1"/>
</dbReference>
<keyword evidence="2" id="KW-0805">Transcription regulation</keyword>
<protein>
    <submittedName>
        <fullName evidence="6">LysR family transcriptional regulator</fullName>
    </submittedName>
</protein>
<evidence type="ECO:0000313" key="7">
    <source>
        <dbReference type="Proteomes" id="UP000242752"/>
    </source>
</evidence>
<dbReference type="InterPro" id="IPR036390">
    <property type="entry name" value="WH_DNA-bd_sf"/>
</dbReference>
<dbReference type="SUPFAM" id="SSF46785">
    <property type="entry name" value="Winged helix' DNA-binding domain"/>
    <property type="match status" value="1"/>
</dbReference>
<dbReference type="GO" id="GO:0003700">
    <property type="term" value="F:DNA-binding transcription factor activity"/>
    <property type="evidence" value="ECO:0007669"/>
    <property type="project" value="InterPro"/>
</dbReference>
<sequence length="291" mass="31968">MENRVLRYFLTVVSEGNISAAAKLLHVTQPTLSRQLKGLEDELGVTLFERKGKYMSLTEEGRYLAEQAKNIIHLVDATTANLVKSHDIYGTVTIGMAESQAVSTIAQAIKGVQQAYHHTKFQLHSGNAEQIIDQLDSGLLDFGVIVEPINKVDYDTLSLPYQDVWGVLTRRDSTLAQYDTVTGKQIEGLPLLVSAQEGTTRMLTNSMDVEATALDVIAEYNLLYNASLLVEEGVGHAVCLDGIINTVDTELCFVPFAPKITSNLSIIWKRGKPLSTAAQVFLDQLKAILTE</sequence>
<dbReference type="FunFam" id="1.10.10.10:FF:000001">
    <property type="entry name" value="LysR family transcriptional regulator"/>
    <property type="match status" value="1"/>
</dbReference>
<comment type="caution">
    <text evidence="6">The sequence shown here is derived from an EMBL/GenBank/DDBJ whole genome shotgun (WGS) entry which is preliminary data.</text>
</comment>
<dbReference type="EMBL" id="PPRF01000037">
    <property type="protein sequence ID" value="PNZ27467.1"/>
    <property type="molecule type" value="Genomic_DNA"/>
</dbReference>
<dbReference type="CDD" id="cd05466">
    <property type="entry name" value="PBP2_LTTR_substrate"/>
    <property type="match status" value="1"/>
</dbReference>
<dbReference type="GO" id="GO:0005829">
    <property type="term" value="C:cytosol"/>
    <property type="evidence" value="ECO:0007669"/>
    <property type="project" value="TreeGrafter"/>
</dbReference>
<name>A0A2K3YPE0_9STAP</name>
<dbReference type="Proteomes" id="UP000242752">
    <property type="component" value="Unassembled WGS sequence"/>
</dbReference>
<dbReference type="AlphaFoldDB" id="A0A2K3YPE0"/>
<keyword evidence="7" id="KW-1185">Reference proteome</keyword>
<dbReference type="InterPro" id="IPR000847">
    <property type="entry name" value="LysR_HTH_N"/>
</dbReference>
<dbReference type="PROSITE" id="PS50931">
    <property type="entry name" value="HTH_LYSR"/>
    <property type="match status" value="1"/>
</dbReference>
<dbReference type="InterPro" id="IPR005119">
    <property type="entry name" value="LysR_subst-bd"/>
</dbReference>
<comment type="similarity">
    <text evidence="1">Belongs to the LysR transcriptional regulatory family.</text>
</comment>
<evidence type="ECO:0000256" key="1">
    <source>
        <dbReference type="ARBA" id="ARBA00009437"/>
    </source>
</evidence>
<dbReference type="PRINTS" id="PR00039">
    <property type="entry name" value="HTHLYSR"/>
</dbReference>
<dbReference type="RefSeq" id="WP_103358187.1">
    <property type="nucleotide sequence ID" value="NZ_CP113107.1"/>
</dbReference>
<dbReference type="InterPro" id="IPR036388">
    <property type="entry name" value="WH-like_DNA-bd_sf"/>
</dbReference>
<organism evidence="6 7">
    <name type="scientific">Staphylococcus rostri</name>
    <dbReference type="NCBI Taxonomy" id="522262"/>
    <lineage>
        <taxon>Bacteria</taxon>
        <taxon>Bacillati</taxon>
        <taxon>Bacillota</taxon>
        <taxon>Bacilli</taxon>
        <taxon>Bacillales</taxon>
        <taxon>Staphylococcaceae</taxon>
        <taxon>Staphylococcus</taxon>
    </lineage>
</organism>
<proteinExistence type="inferred from homology"/>
<keyword evidence="3" id="KW-0238">DNA-binding</keyword>
<reference evidence="6 7" key="1">
    <citation type="submission" date="2017-08" db="EMBL/GenBank/DDBJ databases">
        <title>Draft genome sequences of 64 type strains of genus Staph aureus.</title>
        <authorList>
            <person name="Cole K."/>
            <person name="Golubchik T."/>
            <person name="Russell J."/>
            <person name="Foster D."/>
            <person name="Llewelyn M."/>
            <person name="Wilson D."/>
            <person name="Crook D."/>
            <person name="Paul J."/>
        </authorList>
    </citation>
    <scope>NUCLEOTIDE SEQUENCE [LARGE SCALE GENOMIC DNA]</scope>
    <source>
        <strain evidence="6 7">DSM 21968</strain>
    </source>
</reference>
<dbReference type="Pfam" id="PF00126">
    <property type="entry name" value="HTH_1"/>
    <property type="match status" value="1"/>
</dbReference>
<dbReference type="SUPFAM" id="SSF53850">
    <property type="entry name" value="Periplasmic binding protein-like II"/>
    <property type="match status" value="1"/>
</dbReference>
<dbReference type="InterPro" id="IPR050950">
    <property type="entry name" value="HTH-type_LysR_regulators"/>
</dbReference>
<accession>A0A2K3YPE0</accession>
<evidence type="ECO:0000256" key="3">
    <source>
        <dbReference type="ARBA" id="ARBA00023125"/>
    </source>
</evidence>
<evidence type="ECO:0000313" key="6">
    <source>
        <dbReference type="EMBL" id="PNZ27467.1"/>
    </source>
</evidence>